<feature type="transmembrane region" description="Helical" evidence="1">
    <location>
        <begin position="124"/>
        <end position="144"/>
    </location>
</feature>
<accession>A0A117LBI1</accession>
<dbReference type="Pfam" id="PF09819">
    <property type="entry name" value="ABC_cobalt"/>
    <property type="match status" value="1"/>
</dbReference>
<dbReference type="Gene3D" id="3.90.420.10">
    <property type="entry name" value="Oxidoreductase, molybdopterin-binding domain"/>
    <property type="match status" value="1"/>
</dbReference>
<evidence type="ECO:0000256" key="1">
    <source>
        <dbReference type="SAM" id="Phobius"/>
    </source>
</evidence>
<gene>
    <name evidence="3" type="ORF">XD66_0350</name>
</gene>
<dbReference type="Pfam" id="PF00174">
    <property type="entry name" value="Oxidored_molyb"/>
    <property type="match status" value="1"/>
</dbReference>
<name>A0A117LBI1_9THEO</name>
<dbReference type="Proteomes" id="UP000053326">
    <property type="component" value="Unassembled WGS sequence"/>
</dbReference>
<dbReference type="AlphaFoldDB" id="A0A117LBI1"/>
<feature type="transmembrane region" description="Helical" evidence="1">
    <location>
        <begin position="18"/>
        <end position="39"/>
    </location>
</feature>
<feature type="transmembrane region" description="Helical" evidence="1">
    <location>
        <begin position="45"/>
        <end position="68"/>
    </location>
</feature>
<keyword evidence="1" id="KW-0472">Membrane</keyword>
<sequence>MEEKTKSRRKYYLGNRDLLVIAVLSGIGGVMSTYVGYLGNLLNRLFGVPFGAGQFASGLHVFWFILVAGLVKRPGAAAAAGLLKGVIELLTGSTHGVAIVLVSLVQGLMVDVVLLITRRHSLGSYMLAGGVAAATNVFVFQFLYFSGAPIIYIFFLGLIAFFSGVLLAGSFGHSVLEIVLQARPFRISGASGEEAAAPAAAGKKTAIPRFRLAVTALLIVLLSAGAVYYFAVLFEPPWAGPRCRVEGAVENPLSFRLSDFGRYETTITAELKGQVSYVPPQEYTGIPLKIILRQASPREGAKKVKVMGTDGYTVEFELQKVLTDDRMLLIREGEMLRLIAGNYEGGYWVKQVNRMVVE</sequence>
<feature type="transmembrane region" description="Helical" evidence="1">
    <location>
        <begin position="150"/>
        <end position="176"/>
    </location>
</feature>
<evidence type="ECO:0000313" key="4">
    <source>
        <dbReference type="Proteomes" id="UP000053326"/>
    </source>
</evidence>
<evidence type="ECO:0000313" key="3">
    <source>
        <dbReference type="EMBL" id="KUK36938.1"/>
    </source>
</evidence>
<feature type="transmembrane region" description="Helical" evidence="1">
    <location>
        <begin position="212"/>
        <end position="234"/>
    </location>
</feature>
<feature type="domain" description="Oxidoreductase molybdopterin-binding" evidence="2">
    <location>
        <begin position="243"/>
        <end position="357"/>
    </location>
</feature>
<dbReference type="InterPro" id="IPR017195">
    <property type="entry name" value="ABC_thiamin-permease_prd"/>
</dbReference>
<organism evidence="3 4">
    <name type="scientific">Thermacetogenium phaeum</name>
    <dbReference type="NCBI Taxonomy" id="85874"/>
    <lineage>
        <taxon>Bacteria</taxon>
        <taxon>Bacillati</taxon>
        <taxon>Bacillota</taxon>
        <taxon>Clostridia</taxon>
        <taxon>Thermoanaerobacterales</taxon>
        <taxon>Thermoanaerobacteraceae</taxon>
        <taxon>Thermacetogenium</taxon>
    </lineage>
</organism>
<dbReference type="InterPro" id="IPR000572">
    <property type="entry name" value="OxRdtase_Mopterin-bd_dom"/>
</dbReference>
<feature type="transmembrane region" description="Helical" evidence="1">
    <location>
        <begin position="97"/>
        <end position="117"/>
    </location>
</feature>
<keyword evidence="1" id="KW-0812">Transmembrane</keyword>
<proteinExistence type="predicted"/>
<reference evidence="4" key="1">
    <citation type="journal article" date="2015" name="MBio">
        <title>Genome-Resolved Metagenomic Analysis Reveals Roles for Candidate Phyla and Other Microbial Community Members in Biogeochemical Transformations in Oil Reservoirs.</title>
        <authorList>
            <person name="Hu P."/>
            <person name="Tom L."/>
            <person name="Singh A."/>
            <person name="Thomas B.C."/>
            <person name="Baker B.J."/>
            <person name="Piceno Y.M."/>
            <person name="Andersen G.L."/>
            <person name="Banfield J.F."/>
        </authorList>
    </citation>
    <scope>NUCLEOTIDE SEQUENCE [LARGE SCALE GENOMIC DNA]</scope>
</reference>
<keyword evidence="1" id="KW-1133">Transmembrane helix</keyword>
<dbReference type="InterPro" id="IPR036374">
    <property type="entry name" value="OxRdtase_Mopterin-bd_sf"/>
</dbReference>
<dbReference type="SUPFAM" id="SSF56524">
    <property type="entry name" value="Oxidoreductase molybdopterin-binding domain"/>
    <property type="match status" value="1"/>
</dbReference>
<evidence type="ECO:0000259" key="2">
    <source>
        <dbReference type="Pfam" id="PF00174"/>
    </source>
</evidence>
<dbReference type="EMBL" id="LGFO01000025">
    <property type="protein sequence ID" value="KUK36938.1"/>
    <property type="molecule type" value="Genomic_DNA"/>
</dbReference>
<comment type="caution">
    <text evidence="3">The sequence shown here is derived from an EMBL/GenBank/DDBJ whole genome shotgun (WGS) entry which is preliminary data.</text>
</comment>
<protein>
    <recommendedName>
        <fullName evidence="2">Oxidoreductase molybdopterin-binding domain-containing protein</fullName>
    </recommendedName>
</protein>